<evidence type="ECO:0000256" key="3">
    <source>
        <dbReference type="ARBA" id="ARBA00022989"/>
    </source>
</evidence>
<comment type="caution">
    <text evidence="7">The sequence shown here is derived from an EMBL/GenBank/DDBJ whole genome shotgun (WGS) entry which is preliminary data.</text>
</comment>
<feature type="transmembrane region" description="Helical" evidence="5">
    <location>
        <begin position="378"/>
        <end position="398"/>
    </location>
</feature>
<organism evidence="7 8">
    <name type="scientific">Candidatus Schmidhempelia bombi str. Bimp</name>
    <dbReference type="NCBI Taxonomy" id="1387197"/>
    <lineage>
        <taxon>Bacteria</taxon>
        <taxon>Pseudomonadati</taxon>
        <taxon>Pseudomonadota</taxon>
        <taxon>Gammaproteobacteria</taxon>
        <taxon>Orbales</taxon>
        <taxon>Orbaceae</taxon>
        <taxon>Candidatus Schmidhempelia</taxon>
    </lineage>
</organism>
<feature type="transmembrane region" description="Helical" evidence="5">
    <location>
        <begin position="56"/>
        <end position="76"/>
    </location>
</feature>
<evidence type="ECO:0000256" key="2">
    <source>
        <dbReference type="ARBA" id="ARBA00022692"/>
    </source>
</evidence>
<evidence type="ECO:0000313" key="8">
    <source>
        <dbReference type="Proteomes" id="UP000506160"/>
    </source>
</evidence>
<dbReference type="RefSeq" id="WP_024495239.1">
    <property type="nucleotide sequence ID" value="NZ_AWGA01000007.1"/>
</dbReference>
<feature type="transmembrane region" description="Helical" evidence="5">
    <location>
        <begin position="114"/>
        <end position="135"/>
    </location>
</feature>
<protein>
    <submittedName>
        <fullName evidence="7">MFS transporter</fullName>
    </submittedName>
</protein>
<feature type="transmembrane region" description="Helical" evidence="5">
    <location>
        <begin position="258"/>
        <end position="278"/>
    </location>
</feature>
<dbReference type="SUPFAM" id="SSF103473">
    <property type="entry name" value="MFS general substrate transporter"/>
    <property type="match status" value="1"/>
</dbReference>
<gene>
    <name evidence="7" type="ORF">O970_00500</name>
</gene>
<keyword evidence="4 5" id="KW-0472">Membrane</keyword>
<name>A0AB94IF49_9GAMM</name>
<proteinExistence type="predicted"/>
<evidence type="ECO:0000256" key="4">
    <source>
        <dbReference type="ARBA" id="ARBA00023136"/>
    </source>
</evidence>
<dbReference type="InterPro" id="IPR036259">
    <property type="entry name" value="MFS_trans_sf"/>
</dbReference>
<dbReference type="InterPro" id="IPR020846">
    <property type="entry name" value="MFS_dom"/>
</dbReference>
<feature type="transmembrane region" description="Helical" evidence="5">
    <location>
        <begin position="223"/>
        <end position="246"/>
    </location>
</feature>
<dbReference type="GO" id="GO:0046943">
    <property type="term" value="F:carboxylic acid transmembrane transporter activity"/>
    <property type="evidence" value="ECO:0007669"/>
    <property type="project" value="TreeGrafter"/>
</dbReference>
<feature type="domain" description="Major facilitator superfamily (MFS) profile" evidence="6">
    <location>
        <begin position="19"/>
        <end position="403"/>
    </location>
</feature>
<sequence>MNCQQQENTAVSATYQRRVLHSAMMGLGLEGMDIMFFSFALSAIKTAFDITSSEAGLIATVTNIGMLVGGLIFGLMADKYGRVRVFTYTIFLFAIATALTACATNVYWVYILRFLAGVGGGGEFGIGMAMVADVYAPKERGRASSMVSIGGQAGSVAAALLAAYIIPWLGWRALFVIGIAPIFWIYFARKQLQETPVWLNARKKSSIEFVSIKRLFSTPTTTFTTLILMVMASVQVAGYFGLMIWLPTILQNQLGLTVTTSSLWMISTIFGMCVGMLVFGQIMDKLGEKYAFPCFLIAASIAVFLYVYVSNEVALLLGGMVVGFFVNGMSAGYGALISNHYPIVIRSTANNVIFNTGRAIGGLSPFAIGYFLDYYSMFVAMAFLATLYMISLLMIILLPKNTIDM</sequence>
<dbReference type="EMBL" id="AWGA01000007">
    <property type="protein sequence ID" value="TEA28137.1"/>
    <property type="molecule type" value="Genomic_DNA"/>
</dbReference>
<dbReference type="Proteomes" id="UP000506160">
    <property type="component" value="Unassembled WGS sequence"/>
</dbReference>
<evidence type="ECO:0000256" key="1">
    <source>
        <dbReference type="ARBA" id="ARBA00004141"/>
    </source>
</evidence>
<dbReference type="InterPro" id="IPR011701">
    <property type="entry name" value="MFS"/>
</dbReference>
<dbReference type="Gene3D" id="1.20.1250.20">
    <property type="entry name" value="MFS general substrate transporter like domains"/>
    <property type="match status" value="1"/>
</dbReference>
<feature type="transmembrane region" description="Helical" evidence="5">
    <location>
        <begin position="147"/>
        <end position="165"/>
    </location>
</feature>
<dbReference type="GO" id="GO:0005886">
    <property type="term" value="C:plasma membrane"/>
    <property type="evidence" value="ECO:0007669"/>
    <property type="project" value="TreeGrafter"/>
</dbReference>
<evidence type="ECO:0000256" key="5">
    <source>
        <dbReference type="SAM" id="Phobius"/>
    </source>
</evidence>
<feature type="transmembrane region" description="Helical" evidence="5">
    <location>
        <begin position="23"/>
        <end position="44"/>
    </location>
</feature>
<reference evidence="7 8" key="1">
    <citation type="journal article" date="2014" name="Appl. Environ. Microbiol.">
        <title>Genomic features of a bumble bee symbiont reflect its host environment.</title>
        <authorList>
            <person name="Martinson V.G."/>
            <person name="Magoc T."/>
            <person name="Koch H."/>
            <person name="Salzberg S.L."/>
            <person name="Moran N.A."/>
        </authorList>
    </citation>
    <scope>NUCLEOTIDE SEQUENCE [LARGE SCALE GENOMIC DNA]</scope>
    <source>
        <strain evidence="7 8">Bimp</strain>
    </source>
</reference>
<dbReference type="PROSITE" id="PS50850">
    <property type="entry name" value="MFS"/>
    <property type="match status" value="1"/>
</dbReference>
<keyword evidence="2 5" id="KW-0812">Transmembrane</keyword>
<feature type="transmembrane region" description="Helical" evidence="5">
    <location>
        <begin position="171"/>
        <end position="188"/>
    </location>
</feature>
<dbReference type="Pfam" id="PF07690">
    <property type="entry name" value="MFS_1"/>
    <property type="match status" value="1"/>
</dbReference>
<feature type="transmembrane region" description="Helical" evidence="5">
    <location>
        <begin position="349"/>
        <end position="372"/>
    </location>
</feature>
<feature type="transmembrane region" description="Helical" evidence="5">
    <location>
        <begin position="315"/>
        <end position="337"/>
    </location>
</feature>
<dbReference type="AlphaFoldDB" id="A0AB94IF49"/>
<feature type="transmembrane region" description="Helical" evidence="5">
    <location>
        <begin position="88"/>
        <end position="108"/>
    </location>
</feature>
<comment type="subcellular location">
    <subcellularLocation>
        <location evidence="1">Membrane</location>
        <topology evidence="1">Multi-pass membrane protein</topology>
    </subcellularLocation>
</comment>
<keyword evidence="3 5" id="KW-1133">Transmembrane helix</keyword>
<dbReference type="PANTHER" id="PTHR23508">
    <property type="entry name" value="CARBOXYLIC ACID TRANSPORTER PROTEIN HOMOLOG"/>
    <property type="match status" value="1"/>
</dbReference>
<keyword evidence="8" id="KW-1185">Reference proteome</keyword>
<dbReference type="PANTHER" id="PTHR23508:SF10">
    <property type="entry name" value="CARBOXYLIC ACID TRANSPORTER PROTEIN HOMOLOG"/>
    <property type="match status" value="1"/>
</dbReference>
<accession>A0AB94IF49</accession>
<evidence type="ECO:0000313" key="7">
    <source>
        <dbReference type="EMBL" id="TEA28137.1"/>
    </source>
</evidence>
<evidence type="ECO:0000259" key="6">
    <source>
        <dbReference type="PROSITE" id="PS50850"/>
    </source>
</evidence>
<feature type="transmembrane region" description="Helical" evidence="5">
    <location>
        <begin position="290"/>
        <end position="309"/>
    </location>
</feature>